<proteinExistence type="predicted"/>
<dbReference type="Proteomes" id="UP000037146">
    <property type="component" value="Unassembled WGS sequence"/>
</dbReference>
<name>A0A0K9GZI6_9BACI</name>
<organism evidence="2 3">
    <name type="scientific">Peribacillus loiseleuriae</name>
    <dbReference type="NCBI Taxonomy" id="1679170"/>
    <lineage>
        <taxon>Bacteria</taxon>
        <taxon>Bacillati</taxon>
        <taxon>Bacillota</taxon>
        <taxon>Bacilli</taxon>
        <taxon>Bacillales</taxon>
        <taxon>Bacillaceae</taxon>
        <taxon>Peribacillus</taxon>
    </lineage>
</organism>
<sequence>MKHITEEQLIAYIQNELSGKEIENLENHLIGCSQCKGEFIVIEELTNEWNEPSLELSVDVTLDVMSEIEKTEKQKFVRKNKRSTYLDFILAAAATILFSQLKIVDYIIDTSDHVIGISSVTVEQANHSLEKGMSSLNKINLKIQSKTGGENK</sequence>
<dbReference type="RefSeq" id="WP_049683421.1">
    <property type="nucleotide sequence ID" value="NZ_LFZW01000001.1"/>
</dbReference>
<dbReference type="AlphaFoldDB" id="A0A0K9GZI6"/>
<accession>A0A0K9GZI6</accession>
<evidence type="ECO:0000259" key="1">
    <source>
        <dbReference type="Pfam" id="PF13490"/>
    </source>
</evidence>
<dbReference type="Pfam" id="PF13490">
    <property type="entry name" value="zf-HC2"/>
    <property type="match status" value="1"/>
</dbReference>
<evidence type="ECO:0000313" key="2">
    <source>
        <dbReference type="EMBL" id="KMY52063.1"/>
    </source>
</evidence>
<dbReference type="PATRIC" id="fig|1679170.3.peg.5200"/>
<keyword evidence="3" id="KW-1185">Reference proteome</keyword>
<evidence type="ECO:0000313" key="3">
    <source>
        <dbReference type="Proteomes" id="UP000037146"/>
    </source>
</evidence>
<dbReference type="InterPro" id="IPR027383">
    <property type="entry name" value="Znf_put"/>
</dbReference>
<dbReference type="EMBL" id="LFZW01000001">
    <property type="protein sequence ID" value="KMY52063.1"/>
    <property type="molecule type" value="Genomic_DNA"/>
</dbReference>
<protein>
    <recommendedName>
        <fullName evidence="1">Putative zinc-finger domain-containing protein</fullName>
    </recommendedName>
</protein>
<dbReference type="OrthoDB" id="1955013at2"/>
<gene>
    <name evidence="2" type="ORF">AC625_23205</name>
</gene>
<reference evidence="3" key="1">
    <citation type="submission" date="2015-07" db="EMBL/GenBank/DDBJ databases">
        <title>Genome sequencing project for genomic taxonomy and phylogenomics of Bacillus-like bacteria.</title>
        <authorList>
            <person name="Liu B."/>
            <person name="Wang J."/>
            <person name="Zhu Y."/>
            <person name="Liu G."/>
            <person name="Chen Q."/>
            <person name="Chen Z."/>
            <person name="Lan J."/>
            <person name="Che J."/>
            <person name="Ge C."/>
            <person name="Shi H."/>
            <person name="Pan Z."/>
            <person name="Liu X."/>
        </authorList>
    </citation>
    <scope>NUCLEOTIDE SEQUENCE [LARGE SCALE GENOMIC DNA]</scope>
    <source>
        <strain evidence="3">FJAT-27997</strain>
    </source>
</reference>
<feature type="domain" description="Putative zinc-finger" evidence="1">
    <location>
        <begin position="6"/>
        <end position="35"/>
    </location>
</feature>
<comment type="caution">
    <text evidence="2">The sequence shown here is derived from an EMBL/GenBank/DDBJ whole genome shotgun (WGS) entry which is preliminary data.</text>
</comment>
<dbReference type="STRING" id="1679170.AC625_23205"/>